<sequence length="136" mass="15054">VVARLDGPLLDMGHWKLTFPAPGKAQAQQSPRHEIELRPTGPGSTTDCFVMNSIPYIWEMVHGREVFRLWRCGMAGSENDVKRGTRREVGVYIVRNARSAVKEGVLVLDDAGEEGIDLVVGIMTCLGTVNRSDSFR</sequence>
<reference evidence="1" key="2">
    <citation type="submission" date="2023-05" db="EMBL/GenBank/DDBJ databases">
        <authorList>
            <consortium name="Lawrence Berkeley National Laboratory"/>
            <person name="Steindorff A."/>
            <person name="Hensen N."/>
            <person name="Bonometti L."/>
            <person name="Westerberg I."/>
            <person name="Brannstrom I.O."/>
            <person name="Guillou S."/>
            <person name="Cros-Aarteil S."/>
            <person name="Calhoun S."/>
            <person name="Haridas S."/>
            <person name="Kuo A."/>
            <person name="Mondo S."/>
            <person name="Pangilinan J."/>
            <person name="Riley R."/>
            <person name="Labutti K."/>
            <person name="Andreopoulos B."/>
            <person name="Lipzen A."/>
            <person name="Chen C."/>
            <person name="Yanf M."/>
            <person name="Daum C."/>
            <person name="Ng V."/>
            <person name="Clum A."/>
            <person name="Ohm R."/>
            <person name="Martin F."/>
            <person name="Silar P."/>
            <person name="Natvig D."/>
            <person name="Lalanne C."/>
            <person name="Gautier V."/>
            <person name="Ament-Velasquez S.L."/>
            <person name="Kruys A."/>
            <person name="Hutchinson M.I."/>
            <person name="Powell A.J."/>
            <person name="Barry K."/>
            <person name="Miller A.N."/>
            <person name="Grigoriev I.V."/>
            <person name="Debuchy R."/>
            <person name="Gladieux P."/>
            <person name="Thoren M.H."/>
            <person name="Johannesson H."/>
        </authorList>
    </citation>
    <scope>NUCLEOTIDE SEQUENCE</scope>
    <source>
        <strain evidence="1">PSN293</strain>
    </source>
</reference>
<evidence type="ECO:0000313" key="1">
    <source>
        <dbReference type="EMBL" id="KAK4212735.1"/>
    </source>
</evidence>
<organism evidence="1 2">
    <name type="scientific">Rhypophila decipiens</name>
    <dbReference type="NCBI Taxonomy" id="261697"/>
    <lineage>
        <taxon>Eukaryota</taxon>
        <taxon>Fungi</taxon>
        <taxon>Dikarya</taxon>
        <taxon>Ascomycota</taxon>
        <taxon>Pezizomycotina</taxon>
        <taxon>Sordariomycetes</taxon>
        <taxon>Sordariomycetidae</taxon>
        <taxon>Sordariales</taxon>
        <taxon>Naviculisporaceae</taxon>
        <taxon>Rhypophila</taxon>
    </lineage>
</organism>
<name>A0AAN6Y7H3_9PEZI</name>
<reference evidence="1" key="1">
    <citation type="journal article" date="2023" name="Mol. Phylogenet. Evol.">
        <title>Genome-scale phylogeny and comparative genomics of the fungal order Sordariales.</title>
        <authorList>
            <person name="Hensen N."/>
            <person name="Bonometti L."/>
            <person name="Westerberg I."/>
            <person name="Brannstrom I.O."/>
            <person name="Guillou S."/>
            <person name="Cros-Aarteil S."/>
            <person name="Calhoun S."/>
            <person name="Haridas S."/>
            <person name="Kuo A."/>
            <person name="Mondo S."/>
            <person name="Pangilinan J."/>
            <person name="Riley R."/>
            <person name="LaButti K."/>
            <person name="Andreopoulos B."/>
            <person name="Lipzen A."/>
            <person name="Chen C."/>
            <person name="Yan M."/>
            <person name="Daum C."/>
            <person name="Ng V."/>
            <person name="Clum A."/>
            <person name="Steindorff A."/>
            <person name="Ohm R.A."/>
            <person name="Martin F."/>
            <person name="Silar P."/>
            <person name="Natvig D.O."/>
            <person name="Lalanne C."/>
            <person name="Gautier V."/>
            <person name="Ament-Velasquez S.L."/>
            <person name="Kruys A."/>
            <person name="Hutchinson M.I."/>
            <person name="Powell A.J."/>
            <person name="Barry K."/>
            <person name="Miller A.N."/>
            <person name="Grigoriev I.V."/>
            <person name="Debuchy R."/>
            <person name="Gladieux P."/>
            <person name="Hiltunen Thoren M."/>
            <person name="Johannesson H."/>
        </authorList>
    </citation>
    <scope>NUCLEOTIDE SEQUENCE</scope>
    <source>
        <strain evidence="1">PSN293</strain>
    </source>
</reference>
<feature type="non-terminal residue" evidence="1">
    <location>
        <position position="136"/>
    </location>
</feature>
<dbReference type="AlphaFoldDB" id="A0AAN6Y7H3"/>
<keyword evidence="2" id="KW-1185">Reference proteome</keyword>
<dbReference type="Proteomes" id="UP001301769">
    <property type="component" value="Unassembled WGS sequence"/>
</dbReference>
<comment type="caution">
    <text evidence="1">The sequence shown here is derived from an EMBL/GenBank/DDBJ whole genome shotgun (WGS) entry which is preliminary data.</text>
</comment>
<evidence type="ECO:0000313" key="2">
    <source>
        <dbReference type="Proteomes" id="UP001301769"/>
    </source>
</evidence>
<proteinExistence type="predicted"/>
<accession>A0AAN6Y7H3</accession>
<gene>
    <name evidence="1" type="ORF">QBC37DRAFT_259997</name>
</gene>
<dbReference type="EMBL" id="MU858122">
    <property type="protein sequence ID" value="KAK4212735.1"/>
    <property type="molecule type" value="Genomic_DNA"/>
</dbReference>
<feature type="non-terminal residue" evidence="1">
    <location>
        <position position="1"/>
    </location>
</feature>
<protein>
    <submittedName>
        <fullName evidence="1">Uncharacterized protein</fullName>
    </submittedName>
</protein>